<accession>A0A1H1Y432</accession>
<evidence type="ECO:0000313" key="2">
    <source>
        <dbReference type="EMBL" id="SDT16152.1"/>
    </source>
</evidence>
<dbReference type="Gene3D" id="1.25.40.10">
    <property type="entry name" value="Tetratricopeptide repeat domain"/>
    <property type="match status" value="1"/>
</dbReference>
<dbReference type="EMBL" id="LT629757">
    <property type="protein sequence ID" value="SDT16152.1"/>
    <property type="molecule type" value="Genomic_DNA"/>
</dbReference>
<dbReference type="Proteomes" id="UP000198859">
    <property type="component" value="Chromosome I"/>
</dbReference>
<dbReference type="SUPFAM" id="SSF51905">
    <property type="entry name" value="FAD/NAD(P)-binding domain"/>
    <property type="match status" value="2"/>
</dbReference>
<keyword evidence="3" id="KW-1185">Reference proteome</keyword>
<sequence>MRGGEGDCTVVVVGAGAAGTLTASHLVTGLSQRYRVVLVDPEETTGRGTAYRTTDPRHLLNVPASGMSAFVRDPEHFFRWVRRHHDASTQPQDFVPRHVYGSYVESLLETASEYPGNARLERRHQVVETVDRRGDRFVVRLRGGESVVARAVVLATGSRPGTDWAPEGLAGTTGLVADPWREPLPEGDLLLVGTGLTMVDVALSAAGSGREGRTLHAVSRHGELPRTHRLPTTPAVPPPPGITRVTTLDELSRVVADHVGATVAETGDWRAALDGLRPVTAQLWQGLCDEGKRGFLRQHARTWDVHRHRMPPVTAARLAELDGSGRLVHHTGTLEAARRTGGAWEVTLTGGEVLHVDAVVNCTGPVGSIASDPLLSRLARTGLVRPGPAGLGIDTADDGRVTGVLPGSMPFFALGALRRGNLWESTAMPEIREQTYAVAQGVVRALHGETRRRPTDTYGLTLTTGRAAARAYDDALGRLLRLQDGVEDGLRHAVELDPGFAQAHAALALLGHEWGAAGSWRRSLAAAHEAAADHHLDDREVSFLDAVTTRLRTDEPTGAAALLRHIRLFPRDALAVSVAVPTVAFGGLTSGRQTADLVEGLGKTYGDDWWYAGQLAFVRQDQERWSEAEALSAYALSVEPASGHAVHARAHVFYETGRHAEGLAWLDGWIRTCGRQAQHRSHFSWHAALHELVQGDLDAVHRRYERELAPPVVTGSRALVDSGSLLWRCHVTGTWSGPLPAEAVTAAAPDGWLITPPTAFAAMHAALGLAARGDAVGLAALRTTSLAHADATFRDVVAPLARALQLVVEGDLATAADHLEALLPRLTALGGSAAQREVVEDTLVHALAGSGATERAAAVLDGRLARRTSPLDARRLADLRTASPRP</sequence>
<dbReference type="RefSeq" id="WP_091732795.1">
    <property type="nucleotide sequence ID" value="NZ_LT629757.1"/>
</dbReference>
<dbReference type="PANTHER" id="PTHR40254">
    <property type="entry name" value="BLR0577 PROTEIN"/>
    <property type="match status" value="1"/>
</dbReference>
<dbReference type="PANTHER" id="PTHR40254:SF1">
    <property type="entry name" value="BLR0577 PROTEIN"/>
    <property type="match status" value="1"/>
</dbReference>
<evidence type="ECO:0000313" key="3">
    <source>
        <dbReference type="Proteomes" id="UP000198859"/>
    </source>
</evidence>
<protein>
    <submittedName>
        <fullName evidence="2">Uncharacterized NAD(P)/FAD-binding protein YdhS</fullName>
    </submittedName>
</protein>
<evidence type="ECO:0000259" key="1">
    <source>
        <dbReference type="Pfam" id="PF13454"/>
    </source>
</evidence>
<feature type="domain" description="FAD-dependent urate hydroxylase HpyO/Asp monooxygenase CreE-like FAD/NAD(P)-binding" evidence="1">
    <location>
        <begin position="11"/>
        <end position="158"/>
    </location>
</feature>
<reference evidence="3" key="1">
    <citation type="submission" date="2016-10" db="EMBL/GenBank/DDBJ databases">
        <authorList>
            <person name="Varghese N."/>
            <person name="Submissions S."/>
        </authorList>
    </citation>
    <scope>NUCLEOTIDE SEQUENCE [LARGE SCALE GENOMIC DNA]</scope>
    <source>
        <strain evidence="3">DSM 22127</strain>
    </source>
</reference>
<dbReference type="InterPro" id="IPR036188">
    <property type="entry name" value="FAD/NAD-bd_sf"/>
</dbReference>
<dbReference type="PRINTS" id="PR00368">
    <property type="entry name" value="FADPNR"/>
</dbReference>
<dbReference type="Pfam" id="PF13454">
    <property type="entry name" value="NAD_binding_9"/>
    <property type="match status" value="1"/>
</dbReference>
<proteinExistence type="predicted"/>
<organism evidence="2 3">
    <name type="scientific">Nocardioides scoriae</name>
    <dbReference type="NCBI Taxonomy" id="642780"/>
    <lineage>
        <taxon>Bacteria</taxon>
        <taxon>Bacillati</taxon>
        <taxon>Actinomycetota</taxon>
        <taxon>Actinomycetes</taxon>
        <taxon>Propionibacteriales</taxon>
        <taxon>Nocardioidaceae</taxon>
        <taxon>Nocardioides</taxon>
    </lineage>
</organism>
<dbReference type="InterPro" id="IPR011990">
    <property type="entry name" value="TPR-like_helical_dom_sf"/>
</dbReference>
<dbReference type="STRING" id="642780.SAMN04488570_3705"/>
<dbReference type="AlphaFoldDB" id="A0A1H1Y432"/>
<dbReference type="InterPro" id="IPR052189">
    <property type="entry name" value="L-asp_N-monooxygenase_NS-form"/>
</dbReference>
<dbReference type="SUPFAM" id="SSF48452">
    <property type="entry name" value="TPR-like"/>
    <property type="match status" value="1"/>
</dbReference>
<dbReference type="Gene3D" id="3.50.50.60">
    <property type="entry name" value="FAD/NAD(P)-binding domain"/>
    <property type="match status" value="1"/>
</dbReference>
<name>A0A1H1Y432_9ACTN</name>
<dbReference type="InterPro" id="IPR038732">
    <property type="entry name" value="HpyO/CreE_NAD-binding"/>
</dbReference>
<gene>
    <name evidence="2" type="ORF">SAMN04488570_3705</name>
</gene>
<dbReference type="OrthoDB" id="101972at2"/>